<keyword evidence="3" id="KW-1185">Reference proteome</keyword>
<name>A0ABQ7UUR0_SOLTU</name>
<organism evidence="2 3">
    <name type="scientific">Solanum tuberosum</name>
    <name type="common">Potato</name>
    <dbReference type="NCBI Taxonomy" id="4113"/>
    <lineage>
        <taxon>Eukaryota</taxon>
        <taxon>Viridiplantae</taxon>
        <taxon>Streptophyta</taxon>
        <taxon>Embryophyta</taxon>
        <taxon>Tracheophyta</taxon>
        <taxon>Spermatophyta</taxon>
        <taxon>Magnoliopsida</taxon>
        <taxon>eudicotyledons</taxon>
        <taxon>Gunneridae</taxon>
        <taxon>Pentapetalae</taxon>
        <taxon>asterids</taxon>
        <taxon>lamiids</taxon>
        <taxon>Solanales</taxon>
        <taxon>Solanaceae</taxon>
        <taxon>Solanoideae</taxon>
        <taxon>Solaneae</taxon>
        <taxon>Solanum</taxon>
    </lineage>
</organism>
<feature type="region of interest" description="Disordered" evidence="1">
    <location>
        <begin position="1"/>
        <end position="139"/>
    </location>
</feature>
<evidence type="ECO:0000256" key="1">
    <source>
        <dbReference type="SAM" id="MobiDB-lite"/>
    </source>
</evidence>
<reference evidence="2 3" key="1">
    <citation type="journal article" date="2021" name="bioRxiv">
        <title>Chromosome-scale and haplotype-resolved genome assembly of a tetraploid potato cultivar.</title>
        <authorList>
            <person name="Sun H."/>
            <person name="Jiao W.-B."/>
            <person name="Krause K."/>
            <person name="Campoy J.A."/>
            <person name="Goel M."/>
            <person name="Folz-Donahue K."/>
            <person name="Kukat C."/>
            <person name="Huettel B."/>
            <person name="Schneeberger K."/>
        </authorList>
    </citation>
    <scope>NUCLEOTIDE SEQUENCE [LARGE SCALE GENOMIC DNA]</scope>
    <source>
        <strain evidence="2">SolTubOtavaFocal</strain>
        <tissue evidence="2">Leaves</tissue>
    </source>
</reference>
<feature type="compositionally biased region" description="Low complexity" evidence="1">
    <location>
        <begin position="119"/>
        <end position="130"/>
    </location>
</feature>
<comment type="caution">
    <text evidence="2">The sequence shown here is derived from an EMBL/GenBank/DDBJ whole genome shotgun (WGS) entry which is preliminary data.</text>
</comment>
<protein>
    <recommendedName>
        <fullName evidence="4">Integrase core domain containing protein</fullName>
    </recommendedName>
</protein>
<feature type="compositionally biased region" description="Low complexity" evidence="1">
    <location>
        <begin position="79"/>
        <end position="109"/>
    </location>
</feature>
<proteinExistence type="predicted"/>
<evidence type="ECO:0008006" key="4">
    <source>
        <dbReference type="Google" id="ProtNLM"/>
    </source>
</evidence>
<evidence type="ECO:0000313" key="2">
    <source>
        <dbReference type="EMBL" id="KAH0754495.1"/>
    </source>
</evidence>
<sequence length="246" mass="26673">MVPTTTHLVSRTMAPRRKNATKHSSPTASQSEGHNASKSRSFEVQITTTIEEHSLRTTRSQTARGILLNTPSQFEEEGSSSGSGEESGSQSEDDSGGSAESESGSQEDATISPPAVGPEATTGAQTQAGAEEGDDEVTPDDTMVQYVHLHEFDPIVRQLIDCFRSMWTVTRLEDFFNNGIVNKSGGFRNRPLMPKVGNGTRRYRYRFRSVIGFVSIPNSTDSIRYCAGPGGVTGRKLGFTGPFRFG</sequence>
<feature type="compositionally biased region" description="Polar residues" evidence="1">
    <location>
        <begin position="22"/>
        <end position="49"/>
    </location>
</feature>
<dbReference type="Proteomes" id="UP000826656">
    <property type="component" value="Unassembled WGS sequence"/>
</dbReference>
<gene>
    <name evidence="2" type="ORF">KY290_024765</name>
</gene>
<dbReference type="EMBL" id="JAIVGD010000018">
    <property type="protein sequence ID" value="KAH0754495.1"/>
    <property type="molecule type" value="Genomic_DNA"/>
</dbReference>
<accession>A0ABQ7UUR0</accession>
<feature type="compositionally biased region" description="Polar residues" evidence="1">
    <location>
        <begin position="57"/>
        <end position="73"/>
    </location>
</feature>
<evidence type="ECO:0000313" key="3">
    <source>
        <dbReference type="Proteomes" id="UP000826656"/>
    </source>
</evidence>